<accession>D2RFA6</accession>
<dbReference type="AlphaFoldDB" id="D2RFA6"/>
<name>D2RFA6_ARCPA</name>
<proteinExistence type="predicted"/>
<sequence length="353" mass="42412">MSGGLKFPTIRIGPKHVSPISEAISQVIEKYGFNFLVDKKNVEEKIIDNVKYYIIPVSGTIRFLIENDKSNERFLVSISLKKLFNVKVWFDRAKERYLFDGPSLLEVRERIANKLAEIIDRRYSFYLFQIEQVRDGIAESLFVKAQFNPIRRICEDLFVFNEVDVNKYKKRPKQLQLLIQANYLRRINGKCIPTEKFYYIMDKYRFKTYEDFASYVISDLILNYWTLLDQMKMYAYKPYLRLTVLYYKEADLFRKIAEETGYEEYSEILYKLKDKFIAEYIKQYGYRDKYKISNIRGFLDDLIRNDVFLEDVEDRLVFIYGDKDVLEKLGDAHIAEEFIKRQQEEFYVNVRPI</sequence>
<dbReference type="RefSeq" id="WP_012941135.1">
    <property type="nucleotide sequence ID" value="NC_013741.1"/>
</dbReference>
<dbReference type="HOGENOM" id="CLU_784366_0_0_2"/>
<dbReference type="KEGG" id="apo:Arcpr_1756"/>
<organism evidence="1 2">
    <name type="scientific">Archaeoglobus profundus (strain DSM 5631 / JCM 9629 / NBRC 100127 / Av18)</name>
    <dbReference type="NCBI Taxonomy" id="572546"/>
    <lineage>
        <taxon>Archaea</taxon>
        <taxon>Methanobacteriati</taxon>
        <taxon>Methanobacteriota</taxon>
        <taxon>Archaeoglobi</taxon>
        <taxon>Archaeoglobales</taxon>
        <taxon>Archaeoglobaceae</taxon>
        <taxon>Archaeoglobus</taxon>
    </lineage>
</organism>
<keyword evidence="2" id="KW-1185">Reference proteome</keyword>
<dbReference type="Proteomes" id="UP000001901">
    <property type="component" value="Chromosome"/>
</dbReference>
<dbReference type="GeneID" id="8740451"/>
<evidence type="ECO:0000313" key="1">
    <source>
        <dbReference type="EMBL" id="ADB58800.1"/>
    </source>
</evidence>
<reference evidence="1 2" key="1">
    <citation type="journal article" date="2010" name="Stand. Genomic Sci.">
        <title>Complete genome sequence of Archaeoglobus profundus type strain (AV18).</title>
        <authorList>
            <person name="von Jan M."/>
            <person name="Lapidus A."/>
            <person name="Del Rio T.G."/>
            <person name="Copeland A."/>
            <person name="Tice H."/>
            <person name="Cheng J.F."/>
            <person name="Lucas S."/>
            <person name="Chen F."/>
            <person name="Nolan M."/>
            <person name="Goodwin L."/>
            <person name="Han C."/>
            <person name="Pitluck S."/>
            <person name="Liolios K."/>
            <person name="Ivanova N."/>
            <person name="Mavromatis K."/>
            <person name="Ovchinnikova G."/>
            <person name="Chertkov O."/>
            <person name="Pati A."/>
            <person name="Chen A."/>
            <person name="Palaniappan K."/>
            <person name="Land M."/>
            <person name="Hauser L."/>
            <person name="Chang Y.J."/>
            <person name="Jeffries C.D."/>
            <person name="Saunders E."/>
            <person name="Brettin T."/>
            <person name="Detter J.C."/>
            <person name="Chain P."/>
            <person name="Eichinger K."/>
            <person name="Huber H."/>
            <person name="Spring S."/>
            <person name="Rohde M."/>
            <person name="Goker M."/>
            <person name="Wirth R."/>
            <person name="Woyke T."/>
            <person name="Bristow J."/>
            <person name="Eisen J.A."/>
            <person name="Markowitz V."/>
            <person name="Hugenholtz P."/>
            <person name="Kyrpides N.C."/>
            <person name="Klenk H.P."/>
        </authorList>
    </citation>
    <scope>NUCLEOTIDE SEQUENCE [LARGE SCALE GENOMIC DNA]</scope>
    <source>
        <strain evidence="2">DSM 5631 / JCM 9629 / NBRC 100127 / Av18</strain>
    </source>
</reference>
<dbReference type="EMBL" id="CP001857">
    <property type="protein sequence ID" value="ADB58800.1"/>
    <property type="molecule type" value="Genomic_DNA"/>
</dbReference>
<dbReference type="PaxDb" id="572546-Arcpr_1756"/>
<gene>
    <name evidence="1" type="ordered locus">Arcpr_1756</name>
</gene>
<protein>
    <submittedName>
        <fullName evidence="1">Uncharacterized protein</fullName>
    </submittedName>
</protein>
<dbReference type="STRING" id="572546.Arcpr_1756"/>
<evidence type="ECO:0000313" key="2">
    <source>
        <dbReference type="Proteomes" id="UP000001901"/>
    </source>
</evidence>